<reference evidence="15 16" key="1">
    <citation type="submission" date="2018-05" db="EMBL/GenBank/DDBJ databases">
        <title>Zavarzinia sp. HR-AS.</title>
        <authorList>
            <person name="Lee Y."/>
            <person name="Jeon C.O."/>
        </authorList>
    </citation>
    <scope>NUCLEOTIDE SEQUENCE [LARGE SCALE GENOMIC DNA]</scope>
    <source>
        <strain evidence="15 16">HR-AS</strain>
    </source>
</reference>
<dbReference type="Pfam" id="PF07479">
    <property type="entry name" value="NAD_Gly3P_dh_C"/>
    <property type="match status" value="1"/>
</dbReference>
<dbReference type="GO" id="GO:0005829">
    <property type="term" value="C:cytosol"/>
    <property type="evidence" value="ECO:0007669"/>
    <property type="project" value="TreeGrafter"/>
</dbReference>
<evidence type="ECO:0000256" key="9">
    <source>
        <dbReference type="PIRSR" id="PIRSR000114-2"/>
    </source>
</evidence>
<dbReference type="PRINTS" id="PR00077">
    <property type="entry name" value="GPDHDRGNASE"/>
</dbReference>
<keyword evidence="16" id="KW-1185">Reference proteome</keyword>
<feature type="binding site" evidence="7">
    <location>
        <position position="118"/>
    </location>
    <ligand>
        <name>NADPH</name>
        <dbReference type="ChEBI" id="CHEBI:57783"/>
    </ligand>
</feature>
<dbReference type="Proteomes" id="UP000245461">
    <property type="component" value="Unassembled WGS sequence"/>
</dbReference>
<feature type="binding site" evidence="7">
    <location>
        <position position="44"/>
    </location>
    <ligand>
        <name>NADPH</name>
        <dbReference type="ChEBI" id="CHEBI:57783"/>
    </ligand>
</feature>
<dbReference type="EC" id="1.1.1.94" evidence="7"/>
<evidence type="ECO:0000256" key="3">
    <source>
        <dbReference type="ARBA" id="ARBA00023002"/>
    </source>
</evidence>
<dbReference type="PROSITE" id="PS00957">
    <property type="entry name" value="NAD_G3PDH"/>
    <property type="match status" value="1"/>
</dbReference>
<evidence type="ECO:0000256" key="6">
    <source>
        <dbReference type="ARBA" id="ARBA00023264"/>
    </source>
</evidence>
<dbReference type="PANTHER" id="PTHR11728:SF1">
    <property type="entry name" value="GLYCEROL-3-PHOSPHATE DEHYDROGENASE [NAD(+)] 2, CHLOROPLASTIC"/>
    <property type="match status" value="1"/>
</dbReference>
<dbReference type="InterPro" id="IPR011128">
    <property type="entry name" value="G3P_DH_NAD-dep_N"/>
</dbReference>
<feature type="binding site" evidence="7">
    <location>
        <position position="148"/>
    </location>
    <ligand>
        <name>sn-glycerol 3-phosphate</name>
        <dbReference type="ChEBI" id="CHEBI:57597"/>
    </ligand>
</feature>
<evidence type="ECO:0000313" key="15">
    <source>
        <dbReference type="EMBL" id="PWR25867.1"/>
    </source>
</evidence>
<evidence type="ECO:0000256" key="7">
    <source>
        <dbReference type="HAMAP-Rule" id="MF_00394"/>
    </source>
</evidence>
<dbReference type="HAMAP" id="MF_00394">
    <property type="entry name" value="NAD_Glyc3P_dehydrog"/>
    <property type="match status" value="1"/>
</dbReference>
<sequence length="362" mass="35830">MATSALSPASVPFGRVAVVGAGAWGTALALTALRAGRAASLWAREDHVVAAVAASRRNPFLTVPVDLPAALTVSGDLGAVVGGADLVLLVTPSQHLRAMARRCAPLLGSGVPVVVCAKGVEGDSGALMSDVVAAELPGHPLAVLSGPTFAAEVALDLPTAVTVATAGGGAFGPEHLAARIAVTFASSTFRPYLSDDVVGVEIGGAVKNVIAIACGIAAGRGLGSNARAALITRGLAELTRLGVALGARPETLGGLAGVGDLVLTCSSEQSRNFSFGKALGEGRAPQRSDDGPVVEGAVNAASVGALSRRLGIPMPICAGVEAILGGAAIDEIMAGLMVGDLRPEALTAENAVRIANPASTDR</sequence>
<evidence type="ECO:0000256" key="11">
    <source>
        <dbReference type="RuleBase" id="RU000437"/>
    </source>
</evidence>
<feature type="binding site" evidence="10">
    <location>
        <begin position="20"/>
        <end position="25"/>
    </location>
    <ligand>
        <name>NAD(+)</name>
        <dbReference type="ChEBI" id="CHEBI:57540"/>
    </ligand>
</feature>
<feature type="binding site" evidence="7">
    <location>
        <position position="150"/>
    </location>
    <ligand>
        <name>NADPH</name>
        <dbReference type="ChEBI" id="CHEBI:57783"/>
    </ligand>
</feature>
<dbReference type="SUPFAM" id="SSF51735">
    <property type="entry name" value="NAD(P)-binding Rossmann-fold domains"/>
    <property type="match status" value="1"/>
</dbReference>
<keyword evidence="7" id="KW-0521">NADP</keyword>
<dbReference type="Pfam" id="PF01210">
    <property type="entry name" value="NAD_Gly3P_dh_N"/>
    <property type="match status" value="1"/>
</dbReference>
<dbReference type="InterPro" id="IPR006109">
    <property type="entry name" value="G3P_DH_NAD-dep_C"/>
</dbReference>
<dbReference type="EMBL" id="QGLE01000001">
    <property type="protein sequence ID" value="PWR25867.1"/>
    <property type="molecule type" value="Genomic_DNA"/>
</dbReference>
<feature type="binding site" evidence="7">
    <location>
        <position position="146"/>
    </location>
    <ligand>
        <name>sn-glycerol 3-phosphate</name>
        <dbReference type="ChEBI" id="CHEBI:57597"/>
    </ligand>
</feature>
<keyword evidence="4 7" id="KW-0443">Lipid metabolism</keyword>
<keyword evidence="7" id="KW-0963">Cytoplasm</keyword>
<feature type="binding site" evidence="10">
    <location>
        <position position="150"/>
    </location>
    <ligand>
        <name>NAD(+)</name>
        <dbReference type="ChEBI" id="CHEBI:57540"/>
    </ligand>
</feature>
<dbReference type="GO" id="GO:0008654">
    <property type="term" value="P:phospholipid biosynthetic process"/>
    <property type="evidence" value="ECO:0007669"/>
    <property type="project" value="UniProtKB-KW"/>
</dbReference>
<feature type="active site" description="Proton acceptor" evidence="7 8">
    <location>
        <position position="207"/>
    </location>
</feature>
<evidence type="ECO:0000259" key="13">
    <source>
        <dbReference type="Pfam" id="PF01210"/>
    </source>
</evidence>
<comment type="catalytic activity">
    <reaction evidence="7 12">
        <text>sn-glycerol 3-phosphate + NADP(+) = dihydroxyacetone phosphate + NADPH + H(+)</text>
        <dbReference type="Rhea" id="RHEA:11096"/>
        <dbReference type="ChEBI" id="CHEBI:15378"/>
        <dbReference type="ChEBI" id="CHEBI:57597"/>
        <dbReference type="ChEBI" id="CHEBI:57642"/>
        <dbReference type="ChEBI" id="CHEBI:57783"/>
        <dbReference type="ChEBI" id="CHEBI:58349"/>
        <dbReference type="EC" id="1.1.1.94"/>
    </reaction>
</comment>
<feature type="binding site" evidence="7">
    <location>
        <position position="24"/>
    </location>
    <ligand>
        <name>NADPH</name>
        <dbReference type="ChEBI" id="CHEBI:57783"/>
    </ligand>
</feature>
<feature type="binding site" evidence="7">
    <location>
        <position position="271"/>
    </location>
    <ligand>
        <name>NADPH</name>
        <dbReference type="ChEBI" id="CHEBI:57783"/>
    </ligand>
</feature>
<comment type="subcellular location">
    <subcellularLocation>
        <location evidence="7">Cytoplasm</location>
    </subcellularLocation>
</comment>
<comment type="similarity">
    <text evidence="1 7 11">Belongs to the NAD-dependent glycerol-3-phosphate dehydrogenase family.</text>
</comment>
<comment type="catalytic activity">
    <reaction evidence="7">
        <text>sn-glycerol 3-phosphate + NAD(+) = dihydroxyacetone phosphate + NADH + H(+)</text>
        <dbReference type="Rhea" id="RHEA:11092"/>
        <dbReference type="ChEBI" id="CHEBI:15378"/>
        <dbReference type="ChEBI" id="CHEBI:57540"/>
        <dbReference type="ChEBI" id="CHEBI:57597"/>
        <dbReference type="ChEBI" id="CHEBI:57642"/>
        <dbReference type="ChEBI" id="CHEBI:57945"/>
        <dbReference type="EC" id="1.1.1.94"/>
    </reaction>
</comment>
<feature type="binding site" evidence="7">
    <location>
        <position position="207"/>
    </location>
    <ligand>
        <name>sn-glycerol 3-phosphate</name>
        <dbReference type="ChEBI" id="CHEBI:57597"/>
    </ligand>
</feature>
<feature type="binding site" evidence="7">
    <location>
        <position position="118"/>
    </location>
    <ligand>
        <name>sn-glycerol 3-phosphate</name>
        <dbReference type="ChEBI" id="CHEBI:57597"/>
    </ligand>
</feature>
<protein>
    <recommendedName>
        <fullName evidence="7">Glycerol-3-phosphate dehydrogenase [NAD(P)+]</fullName>
        <ecNumber evidence="7">1.1.1.94</ecNumber>
    </recommendedName>
    <alternativeName>
        <fullName evidence="7">NAD(P)(+)-dependent glycerol-3-phosphate dehydrogenase</fullName>
    </alternativeName>
    <alternativeName>
        <fullName evidence="7">NAD(P)H-dependent dihydroxyacetone-phosphate reductase</fullName>
    </alternativeName>
</protein>
<evidence type="ECO:0000256" key="12">
    <source>
        <dbReference type="RuleBase" id="RU000439"/>
    </source>
</evidence>
<dbReference type="GO" id="GO:0046167">
    <property type="term" value="P:glycerol-3-phosphate biosynthetic process"/>
    <property type="evidence" value="ECO:0007669"/>
    <property type="project" value="UniProtKB-UniRule"/>
</dbReference>
<dbReference type="PIRSF" id="PIRSF000114">
    <property type="entry name" value="Glycerol-3-P_dh"/>
    <property type="match status" value="1"/>
</dbReference>
<feature type="binding site" evidence="7">
    <location>
        <position position="272"/>
    </location>
    <ligand>
        <name>sn-glycerol 3-phosphate</name>
        <dbReference type="ChEBI" id="CHEBI:57597"/>
    </ligand>
</feature>
<organism evidence="15 16">
    <name type="scientific">Zavarzinia aquatilis</name>
    <dbReference type="NCBI Taxonomy" id="2211142"/>
    <lineage>
        <taxon>Bacteria</taxon>
        <taxon>Pseudomonadati</taxon>
        <taxon>Pseudomonadota</taxon>
        <taxon>Alphaproteobacteria</taxon>
        <taxon>Rhodospirillales</taxon>
        <taxon>Zavarziniaceae</taxon>
        <taxon>Zavarzinia</taxon>
    </lineage>
</organism>
<keyword evidence="6 7" id="KW-1208">Phospholipid metabolism</keyword>
<dbReference type="SUPFAM" id="SSF48179">
    <property type="entry name" value="6-phosphogluconate dehydrogenase C-terminal domain-like"/>
    <property type="match status" value="1"/>
</dbReference>
<dbReference type="AlphaFoldDB" id="A0A317EFS5"/>
<dbReference type="GO" id="GO:0051287">
    <property type="term" value="F:NAD binding"/>
    <property type="evidence" value="ECO:0007669"/>
    <property type="project" value="InterPro"/>
</dbReference>
<feature type="binding site" evidence="7">
    <location>
        <position position="271"/>
    </location>
    <ligand>
        <name>sn-glycerol 3-phosphate</name>
        <dbReference type="ChEBI" id="CHEBI:57597"/>
    </ligand>
</feature>
<evidence type="ECO:0000256" key="2">
    <source>
        <dbReference type="ARBA" id="ARBA00022516"/>
    </source>
</evidence>
<feature type="binding site" evidence="10">
    <location>
        <position position="271"/>
    </location>
    <ligand>
        <name>NAD(+)</name>
        <dbReference type="ChEBI" id="CHEBI:57540"/>
    </ligand>
</feature>
<evidence type="ECO:0000256" key="5">
    <source>
        <dbReference type="ARBA" id="ARBA00023209"/>
    </source>
</evidence>
<evidence type="ECO:0000313" key="16">
    <source>
        <dbReference type="Proteomes" id="UP000245461"/>
    </source>
</evidence>
<gene>
    <name evidence="7" type="primary">gpsA</name>
    <name evidence="15" type="ORF">DKG74_02635</name>
</gene>
<keyword evidence="7" id="KW-0547">Nucleotide-binding</keyword>
<dbReference type="GO" id="GO:0141152">
    <property type="term" value="F:glycerol-3-phosphate dehydrogenase (NAD+) activity"/>
    <property type="evidence" value="ECO:0007669"/>
    <property type="project" value="RHEA"/>
</dbReference>
<feature type="binding site" evidence="7">
    <location>
        <position position="293"/>
    </location>
    <ligand>
        <name>NADPH</name>
        <dbReference type="ChEBI" id="CHEBI:57783"/>
    </ligand>
</feature>
<dbReference type="NCBIfam" id="NF000942">
    <property type="entry name" value="PRK00094.1-4"/>
    <property type="match status" value="1"/>
</dbReference>
<dbReference type="GO" id="GO:0141153">
    <property type="term" value="F:glycerol-3-phosphate dehydrogenase (NADP+) activity"/>
    <property type="evidence" value="ECO:0007669"/>
    <property type="project" value="RHEA"/>
</dbReference>
<feature type="binding site" evidence="9">
    <location>
        <position position="118"/>
    </location>
    <ligand>
        <name>substrate</name>
    </ligand>
</feature>
<comment type="pathway">
    <text evidence="7">Membrane lipid metabolism; glycerophospholipid metabolism.</text>
</comment>
<dbReference type="NCBIfam" id="NF000940">
    <property type="entry name" value="PRK00094.1-2"/>
    <property type="match status" value="1"/>
</dbReference>
<evidence type="ECO:0000256" key="8">
    <source>
        <dbReference type="PIRSR" id="PIRSR000114-1"/>
    </source>
</evidence>
<feature type="domain" description="Glycerol-3-phosphate dehydrogenase NAD-dependent N-terminal" evidence="13">
    <location>
        <begin position="16"/>
        <end position="165"/>
    </location>
</feature>
<keyword evidence="5 7" id="KW-0594">Phospholipid biosynthesis</keyword>
<dbReference type="GO" id="GO:0046168">
    <property type="term" value="P:glycerol-3-phosphate catabolic process"/>
    <property type="evidence" value="ECO:0007669"/>
    <property type="project" value="InterPro"/>
</dbReference>
<feature type="binding site" evidence="7">
    <location>
        <position position="260"/>
    </location>
    <ligand>
        <name>sn-glycerol 3-phosphate</name>
        <dbReference type="ChEBI" id="CHEBI:57597"/>
    </ligand>
</feature>
<proteinExistence type="inferred from homology"/>
<comment type="caution">
    <text evidence="15">The sequence shown here is derived from an EMBL/GenBank/DDBJ whole genome shotgun (WGS) entry which is preliminary data.</text>
</comment>
<dbReference type="UniPathway" id="UPA00940"/>
<dbReference type="OrthoDB" id="9812273at2"/>
<evidence type="ECO:0000256" key="1">
    <source>
        <dbReference type="ARBA" id="ARBA00011009"/>
    </source>
</evidence>
<dbReference type="Gene3D" id="1.10.1040.10">
    <property type="entry name" value="N-(1-d-carboxylethyl)-l-norvaline Dehydrogenase, domain 2"/>
    <property type="match status" value="1"/>
</dbReference>
<keyword evidence="3 7" id="KW-0560">Oxidoreductase</keyword>
<dbReference type="RefSeq" id="WP_109902281.1">
    <property type="nucleotide sequence ID" value="NZ_QGLE01000001.1"/>
</dbReference>
<dbReference type="InterPro" id="IPR008927">
    <property type="entry name" value="6-PGluconate_DH-like_C_sf"/>
</dbReference>
<evidence type="ECO:0000259" key="14">
    <source>
        <dbReference type="Pfam" id="PF07479"/>
    </source>
</evidence>
<dbReference type="InterPro" id="IPR006168">
    <property type="entry name" value="G3P_DH_NAD-dep"/>
</dbReference>
<name>A0A317EFS5_9PROT</name>
<accession>A0A317EFS5</accession>
<evidence type="ECO:0000256" key="4">
    <source>
        <dbReference type="ARBA" id="ARBA00023098"/>
    </source>
</evidence>
<feature type="binding site" evidence="9">
    <location>
        <begin position="271"/>
        <end position="272"/>
    </location>
    <ligand>
        <name>substrate</name>
    </ligand>
</feature>
<dbReference type="GO" id="GO:0005975">
    <property type="term" value="P:carbohydrate metabolic process"/>
    <property type="evidence" value="ECO:0007669"/>
    <property type="project" value="InterPro"/>
</dbReference>
<dbReference type="GO" id="GO:0006650">
    <property type="term" value="P:glycerophospholipid metabolic process"/>
    <property type="evidence" value="ECO:0007669"/>
    <property type="project" value="UniProtKB-UniRule"/>
</dbReference>
<evidence type="ECO:0000256" key="10">
    <source>
        <dbReference type="PIRSR" id="PIRSR000114-3"/>
    </source>
</evidence>
<comment type="caution">
    <text evidence="7">Lacks conserved residue(s) required for the propagation of feature annotation.</text>
</comment>
<dbReference type="Gene3D" id="3.40.50.720">
    <property type="entry name" value="NAD(P)-binding Rossmann-like Domain"/>
    <property type="match status" value="1"/>
</dbReference>
<feature type="binding site" evidence="7">
    <location>
        <position position="295"/>
    </location>
    <ligand>
        <name>NADPH</name>
        <dbReference type="ChEBI" id="CHEBI:57783"/>
    </ligand>
</feature>
<comment type="function">
    <text evidence="7">Catalyzes the reduction of the glycolytic intermediate dihydroxyacetone phosphate (DHAP) to sn-glycerol 3-phosphate (G3P), the key precursor for phospholipid synthesis.</text>
</comment>
<keyword evidence="7 10" id="KW-0520">NAD</keyword>
<dbReference type="InterPro" id="IPR013328">
    <property type="entry name" value="6PGD_dom2"/>
</dbReference>
<dbReference type="PANTHER" id="PTHR11728">
    <property type="entry name" value="GLYCEROL-3-PHOSPHATE DEHYDROGENASE"/>
    <property type="match status" value="1"/>
</dbReference>
<dbReference type="InterPro" id="IPR036291">
    <property type="entry name" value="NAD(P)-bd_dom_sf"/>
</dbReference>
<feature type="binding site" evidence="7">
    <location>
        <position position="270"/>
    </location>
    <ligand>
        <name>sn-glycerol 3-phosphate</name>
        <dbReference type="ChEBI" id="CHEBI:57597"/>
    </ligand>
</feature>
<feature type="domain" description="Glycerol-3-phosphate dehydrogenase NAD-dependent C-terminal" evidence="14">
    <location>
        <begin position="196"/>
        <end position="326"/>
    </location>
</feature>
<keyword evidence="2 7" id="KW-0444">Lipid biosynthesis</keyword>